<keyword evidence="1" id="KW-0472">Membrane</keyword>
<dbReference type="EMBL" id="BAABWH010000003">
    <property type="protein sequence ID" value="GAA6145283.1"/>
    <property type="molecule type" value="Genomic_DNA"/>
</dbReference>
<feature type="transmembrane region" description="Helical" evidence="1">
    <location>
        <begin position="85"/>
        <end position="104"/>
    </location>
</feature>
<dbReference type="PANTHER" id="PTHR30273">
    <property type="entry name" value="PERIPLASMIC SIGNAL SENSOR AND SIGMA FACTOR ACTIVATOR FECR-RELATED"/>
    <property type="match status" value="1"/>
</dbReference>
<comment type="caution">
    <text evidence="4">The sequence shown here is derived from an EMBL/GenBank/DDBJ whole genome shotgun (WGS) entry which is preliminary data.</text>
</comment>
<name>A0ABP9ZYQ2_9GAMM</name>
<dbReference type="Gene3D" id="3.55.50.30">
    <property type="match status" value="1"/>
</dbReference>
<keyword evidence="1" id="KW-0812">Transmembrane</keyword>
<evidence type="ECO:0000256" key="1">
    <source>
        <dbReference type="SAM" id="Phobius"/>
    </source>
</evidence>
<dbReference type="Pfam" id="PF16220">
    <property type="entry name" value="DUF4880"/>
    <property type="match status" value="1"/>
</dbReference>
<dbReference type="PIRSF" id="PIRSF018266">
    <property type="entry name" value="FecR"/>
    <property type="match status" value="1"/>
</dbReference>
<dbReference type="PANTHER" id="PTHR30273:SF2">
    <property type="entry name" value="PROTEIN FECR"/>
    <property type="match status" value="1"/>
</dbReference>
<dbReference type="Gene3D" id="2.60.120.1440">
    <property type="match status" value="1"/>
</dbReference>
<dbReference type="InterPro" id="IPR032623">
    <property type="entry name" value="FecR_N"/>
</dbReference>
<reference evidence="4 5" key="1">
    <citation type="submission" date="2024-04" db="EMBL/GenBank/DDBJ databases">
        <title>Draft genome sequence of Thalassolituus maritimus NBRC 116585.</title>
        <authorList>
            <person name="Miyakawa T."/>
            <person name="Kusuya Y."/>
            <person name="Miura T."/>
        </authorList>
    </citation>
    <scope>NUCLEOTIDE SEQUENCE [LARGE SCALE GENOMIC DNA]</scope>
    <source>
        <strain evidence="4 5">5NW40-0001</strain>
    </source>
</reference>
<dbReference type="Proteomes" id="UP001481413">
    <property type="component" value="Unassembled WGS sequence"/>
</dbReference>
<protein>
    <submittedName>
        <fullName evidence="4">FecR family protein</fullName>
    </submittedName>
</protein>
<dbReference type="InterPro" id="IPR006860">
    <property type="entry name" value="FecR"/>
</dbReference>
<gene>
    <name evidence="4" type="ORF">NBRC116585_14010</name>
</gene>
<proteinExistence type="predicted"/>
<accession>A0ABP9ZYQ2</accession>
<evidence type="ECO:0000313" key="5">
    <source>
        <dbReference type="Proteomes" id="UP001481413"/>
    </source>
</evidence>
<keyword evidence="5" id="KW-1185">Reference proteome</keyword>
<dbReference type="RefSeq" id="WP_353294211.1">
    <property type="nucleotide sequence ID" value="NZ_BAABWH010000003.1"/>
</dbReference>
<dbReference type="InterPro" id="IPR012373">
    <property type="entry name" value="Ferrdict_sens_TM"/>
</dbReference>
<evidence type="ECO:0000313" key="4">
    <source>
        <dbReference type="EMBL" id="GAA6145283.1"/>
    </source>
</evidence>
<keyword evidence="1" id="KW-1133">Transmembrane helix</keyword>
<evidence type="ECO:0000259" key="3">
    <source>
        <dbReference type="Pfam" id="PF16220"/>
    </source>
</evidence>
<organism evidence="4 5">
    <name type="scientific">Thalassolituus maritimus</name>
    <dbReference type="NCBI Taxonomy" id="484498"/>
    <lineage>
        <taxon>Bacteria</taxon>
        <taxon>Pseudomonadati</taxon>
        <taxon>Pseudomonadota</taxon>
        <taxon>Gammaproteobacteria</taxon>
        <taxon>Oceanospirillales</taxon>
        <taxon>Oceanospirillaceae</taxon>
        <taxon>Thalassolituus</taxon>
    </lineage>
</organism>
<feature type="domain" description="FecR N-terminal" evidence="3">
    <location>
        <begin position="10"/>
        <end position="50"/>
    </location>
</feature>
<feature type="domain" description="FecR protein" evidence="2">
    <location>
        <begin position="123"/>
        <end position="214"/>
    </location>
</feature>
<evidence type="ECO:0000259" key="2">
    <source>
        <dbReference type="Pfam" id="PF04773"/>
    </source>
</evidence>
<sequence>MKKLSEDRLQQAAEWHVILHSDDPSDQDVEEFEVWCATRENARAYQEIEKVWGIFDPVSNKAGSHAVKSILEEQTKVQSRRTQRALATTMSVFVIALIGFNQWVSRPGYSLFAALSPAYLFSDYRTGVGEIRSITLDDGTELTLGTFTAVNVSLDPSSRRIELVRGEVDAAVASDAKRPFTVFHDEVEVTALGTRYSVHDADNGLLVNVTESRVQVCHVGQAQTDSACTSVNEGAGVRVSGGQTGPVIPINRDLYLDWSHSTLVVDDQPVTTVLNEFQRHYPGRLSFNAEELEGIRVSGVFKVTSISESLTLLGRSASLVVTDDLPYMTQVRKRK</sequence>
<dbReference type="Pfam" id="PF04773">
    <property type="entry name" value="FecR"/>
    <property type="match status" value="1"/>
</dbReference>